<evidence type="ECO:0000313" key="4">
    <source>
        <dbReference type="EMBL" id="KNC49686.1"/>
    </source>
</evidence>
<evidence type="ECO:0000313" key="5">
    <source>
        <dbReference type="Proteomes" id="UP000054408"/>
    </source>
</evidence>
<dbReference type="InterPro" id="IPR035979">
    <property type="entry name" value="RBD_domain_sf"/>
</dbReference>
<proteinExistence type="predicted"/>
<dbReference type="OrthoDB" id="193499at2759"/>
<accession>A0A0L0DC77</accession>
<dbReference type="STRING" id="461836.A0A0L0DC77"/>
<reference evidence="4 5" key="1">
    <citation type="submission" date="2010-05" db="EMBL/GenBank/DDBJ databases">
        <title>The Genome Sequence of Thecamonas trahens ATCC 50062.</title>
        <authorList>
            <consortium name="The Broad Institute Genome Sequencing Platform"/>
            <person name="Russ C."/>
            <person name="Cuomo C."/>
            <person name="Shea T."/>
            <person name="Young S.K."/>
            <person name="Zeng Q."/>
            <person name="Koehrsen M."/>
            <person name="Haas B."/>
            <person name="Borodovsky M."/>
            <person name="Guigo R."/>
            <person name="Alvarado L."/>
            <person name="Berlin A."/>
            <person name="Bochicchio J."/>
            <person name="Borenstein D."/>
            <person name="Chapman S."/>
            <person name="Chen Z."/>
            <person name="Freedman E."/>
            <person name="Gellesch M."/>
            <person name="Goldberg J."/>
            <person name="Griggs A."/>
            <person name="Gujja S."/>
            <person name="Heilman E."/>
            <person name="Heiman D."/>
            <person name="Hepburn T."/>
            <person name="Howarth C."/>
            <person name="Jen D."/>
            <person name="Larson L."/>
            <person name="Mehta T."/>
            <person name="Park D."/>
            <person name="Pearson M."/>
            <person name="Roberts A."/>
            <person name="Saif S."/>
            <person name="Shenoy N."/>
            <person name="Sisk P."/>
            <person name="Stolte C."/>
            <person name="Sykes S."/>
            <person name="Thomson T."/>
            <person name="Walk T."/>
            <person name="White J."/>
            <person name="Yandava C."/>
            <person name="Burger G."/>
            <person name="Gray M.W."/>
            <person name="Holland P.W.H."/>
            <person name="King N."/>
            <person name="Lang F.B.F."/>
            <person name="Roger A.J."/>
            <person name="Ruiz-Trillo I."/>
            <person name="Lander E."/>
            <person name="Nusbaum C."/>
        </authorList>
    </citation>
    <scope>NUCLEOTIDE SEQUENCE [LARGE SCALE GENOMIC DNA]</scope>
    <source>
        <strain evidence="4 5">ATCC 50062</strain>
    </source>
</reference>
<feature type="domain" description="RRM" evidence="3">
    <location>
        <begin position="6"/>
        <end position="84"/>
    </location>
</feature>
<evidence type="ECO:0000259" key="3">
    <source>
        <dbReference type="PROSITE" id="PS50102"/>
    </source>
</evidence>
<dbReference type="AlphaFoldDB" id="A0A0L0DC77"/>
<dbReference type="InterPro" id="IPR000504">
    <property type="entry name" value="RRM_dom"/>
</dbReference>
<dbReference type="PANTHER" id="PTHR48037:SF1">
    <property type="entry name" value="RRM DOMAIN-CONTAINING PROTEIN"/>
    <property type="match status" value="1"/>
</dbReference>
<dbReference type="SMART" id="SM00360">
    <property type="entry name" value="RRM"/>
    <property type="match status" value="1"/>
</dbReference>
<dbReference type="eggNOG" id="KOG0111">
    <property type="taxonomic scope" value="Eukaryota"/>
</dbReference>
<evidence type="ECO:0000256" key="1">
    <source>
        <dbReference type="ARBA" id="ARBA00022884"/>
    </source>
</evidence>
<gene>
    <name evidence="4" type="ORF">AMSG_05947</name>
</gene>
<dbReference type="SUPFAM" id="SSF54928">
    <property type="entry name" value="RNA-binding domain, RBD"/>
    <property type="match status" value="1"/>
</dbReference>
<dbReference type="RefSeq" id="XP_013757482.1">
    <property type="nucleotide sequence ID" value="XM_013902028.1"/>
</dbReference>
<name>A0A0L0DC77_THETB</name>
<dbReference type="EMBL" id="GL349457">
    <property type="protein sequence ID" value="KNC49686.1"/>
    <property type="molecule type" value="Genomic_DNA"/>
</dbReference>
<keyword evidence="5" id="KW-1185">Reference proteome</keyword>
<dbReference type="GO" id="GO:0003723">
    <property type="term" value="F:RNA binding"/>
    <property type="evidence" value="ECO:0007669"/>
    <property type="project" value="UniProtKB-UniRule"/>
</dbReference>
<dbReference type="GeneID" id="25565240"/>
<organism evidence="4 5">
    <name type="scientific">Thecamonas trahens ATCC 50062</name>
    <dbReference type="NCBI Taxonomy" id="461836"/>
    <lineage>
        <taxon>Eukaryota</taxon>
        <taxon>Apusozoa</taxon>
        <taxon>Apusomonadida</taxon>
        <taxon>Apusomonadidae</taxon>
        <taxon>Thecamonas</taxon>
    </lineage>
</organism>
<dbReference type="Pfam" id="PF00076">
    <property type="entry name" value="RRM_1"/>
    <property type="match status" value="1"/>
</dbReference>
<evidence type="ECO:0000256" key="2">
    <source>
        <dbReference type="PROSITE-ProRule" id="PRU00176"/>
    </source>
</evidence>
<dbReference type="InterPro" id="IPR012677">
    <property type="entry name" value="Nucleotide-bd_a/b_plait_sf"/>
</dbReference>
<dbReference type="Proteomes" id="UP000054408">
    <property type="component" value="Unassembled WGS sequence"/>
</dbReference>
<dbReference type="PROSITE" id="PS50102">
    <property type="entry name" value="RRM"/>
    <property type="match status" value="1"/>
</dbReference>
<dbReference type="PANTHER" id="PTHR48037">
    <property type="entry name" value="ATPASE E1"/>
    <property type="match status" value="1"/>
</dbReference>
<sequence>MAADRRHLFVAGLADEVDEEVLRAAFIPFGPVLSVELPDDAATQKHRGFGFVQFEDAEDAAEAIDNMHMAELFGSVLKVNVAKPDRSRGKGGSGAVWESQAYVQSYLLNPDAKPAELEAANAAPSTE</sequence>
<dbReference type="OMA" id="YKPVWID"/>
<dbReference type="CDD" id="cd12347">
    <property type="entry name" value="RRM_PPIE"/>
    <property type="match status" value="1"/>
</dbReference>
<keyword evidence="1 2" id="KW-0694">RNA-binding</keyword>
<dbReference type="Gene3D" id="3.30.70.330">
    <property type="match status" value="1"/>
</dbReference>
<protein>
    <recommendedName>
        <fullName evidence="3">RRM domain-containing protein</fullName>
    </recommendedName>
</protein>
<dbReference type="InterPro" id="IPR034168">
    <property type="entry name" value="PPIE_RRM"/>
</dbReference>